<dbReference type="EC" id="2.3.1.-" evidence="2"/>
<dbReference type="Gene3D" id="3.30.559.10">
    <property type="entry name" value="Chloramphenicol acetyltransferase-like domain"/>
    <property type="match status" value="2"/>
</dbReference>
<keyword evidence="2" id="KW-0012">Acyltransferase</keyword>
<evidence type="ECO:0000256" key="1">
    <source>
        <dbReference type="ARBA" id="ARBA00009861"/>
    </source>
</evidence>
<dbReference type="GeneID" id="9641995"/>
<dbReference type="InParanoid" id="D8QMW2"/>
<dbReference type="AlphaFoldDB" id="D8QMW2"/>
<dbReference type="OrthoDB" id="1862401at2759"/>
<dbReference type="GO" id="GO:0016747">
    <property type="term" value="F:acyltransferase activity, transferring groups other than amino-acyl groups"/>
    <property type="evidence" value="ECO:0000318"/>
    <property type="project" value="GO_Central"/>
</dbReference>
<dbReference type="HOGENOM" id="CLU_014546_2_0_1"/>
<dbReference type="Pfam" id="PF02458">
    <property type="entry name" value="Transferase"/>
    <property type="match status" value="1"/>
</dbReference>
<name>D8QMW2_SELML</name>
<dbReference type="STRING" id="88036.D8QMW2"/>
<evidence type="ECO:0000313" key="3">
    <source>
        <dbReference type="Proteomes" id="UP000001514"/>
    </source>
</evidence>
<keyword evidence="3" id="KW-1185">Reference proteome</keyword>
<protein>
    <submittedName>
        <fullName evidence="2">BAHD family acyltransferase, clade V</fullName>
        <ecNumber evidence="2">2.3.1.-</ecNumber>
    </submittedName>
</protein>
<gene>
    <name evidence="2" type="primary">BAHDe10-2</name>
    <name evidence="2" type="ORF">SELMODRAFT_450451</name>
</gene>
<dbReference type="PANTHER" id="PTHR31642">
    <property type="entry name" value="TRICHOTHECENE 3-O-ACETYLTRANSFERASE"/>
    <property type="match status" value="1"/>
</dbReference>
<dbReference type="Gramene" id="EFJ37999">
    <property type="protein sequence ID" value="EFJ37999"/>
    <property type="gene ID" value="SELMODRAFT_450451"/>
</dbReference>
<dbReference type="InterPro" id="IPR050317">
    <property type="entry name" value="Plant_Fungal_Acyltransferase"/>
</dbReference>
<dbReference type="Proteomes" id="UP000001514">
    <property type="component" value="Unassembled WGS sequence"/>
</dbReference>
<keyword evidence="2" id="KW-0808">Transferase</keyword>
<evidence type="ECO:0000313" key="2">
    <source>
        <dbReference type="EMBL" id="EFJ37999.1"/>
    </source>
</evidence>
<accession>D8QMW2</accession>
<sequence length="467" mass="52059">MAASVVSPSRGSSKVSVREIFVVRPSQPLNRSTIFLSNIDRTHGYFSRNLFFFRDNPGTQAVVEHLRKALSKLLVAYPGHAGRAVVNPVTNRLEIDCNSAGSLLAYATSHLSIHDVSVDDFDDLFLSPAEARSLEDLPLLTVQVTHLGGDNGFAIAILNHHLLDDATSGIFFLLNLASISRGDCLYLAPNFDRTQLRARDPPKVDFEHRQFTNVGGSRFAITPDSILAAEKSRCEAPRKTRKTYHFSFHRLNELKKVVTHDGLVSRCSSFEALAALVWRAHARALESSSSAETLLKLHFVMDTRNILQPPLGSNFSGNGQFGVVAEMTWEDMCNLPLSHIVLCIQEARKMLTDEYMRSAIDYLELHPDHWYVPGKSQTQINAWPRLMSKAVELDLGWGKPARVEFPLDNRNSAIIFFPFDANGNVDGFYVSVKLDPAPLAVFEEHIATLEKECENVVSPLSTHPHDQ</sequence>
<reference evidence="2 3" key="1">
    <citation type="journal article" date="2011" name="Science">
        <title>The Selaginella genome identifies genetic changes associated with the evolution of vascular plants.</title>
        <authorList>
            <person name="Banks J.A."/>
            <person name="Nishiyama T."/>
            <person name="Hasebe M."/>
            <person name="Bowman J.L."/>
            <person name="Gribskov M."/>
            <person name="dePamphilis C."/>
            <person name="Albert V.A."/>
            <person name="Aono N."/>
            <person name="Aoyama T."/>
            <person name="Ambrose B.A."/>
            <person name="Ashton N.W."/>
            <person name="Axtell M.J."/>
            <person name="Barker E."/>
            <person name="Barker M.S."/>
            <person name="Bennetzen J.L."/>
            <person name="Bonawitz N.D."/>
            <person name="Chapple C."/>
            <person name="Cheng C."/>
            <person name="Correa L.G."/>
            <person name="Dacre M."/>
            <person name="DeBarry J."/>
            <person name="Dreyer I."/>
            <person name="Elias M."/>
            <person name="Engstrom E.M."/>
            <person name="Estelle M."/>
            <person name="Feng L."/>
            <person name="Finet C."/>
            <person name="Floyd S.K."/>
            <person name="Frommer W.B."/>
            <person name="Fujita T."/>
            <person name="Gramzow L."/>
            <person name="Gutensohn M."/>
            <person name="Harholt J."/>
            <person name="Hattori M."/>
            <person name="Heyl A."/>
            <person name="Hirai T."/>
            <person name="Hiwatashi Y."/>
            <person name="Ishikawa M."/>
            <person name="Iwata M."/>
            <person name="Karol K.G."/>
            <person name="Koehler B."/>
            <person name="Kolukisaoglu U."/>
            <person name="Kubo M."/>
            <person name="Kurata T."/>
            <person name="Lalonde S."/>
            <person name="Li K."/>
            <person name="Li Y."/>
            <person name="Litt A."/>
            <person name="Lyons E."/>
            <person name="Manning G."/>
            <person name="Maruyama T."/>
            <person name="Michael T.P."/>
            <person name="Mikami K."/>
            <person name="Miyazaki S."/>
            <person name="Morinaga S."/>
            <person name="Murata T."/>
            <person name="Mueller-Roeber B."/>
            <person name="Nelson D.R."/>
            <person name="Obara M."/>
            <person name="Oguri Y."/>
            <person name="Olmstead R.G."/>
            <person name="Onodera N."/>
            <person name="Petersen B.L."/>
            <person name="Pils B."/>
            <person name="Prigge M."/>
            <person name="Rensing S.A."/>
            <person name="Riano-Pachon D.M."/>
            <person name="Roberts A.W."/>
            <person name="Sato Y."/>
            <person name="Scheller H.V."/>
            <person name="Schulz B."/>
            <person name="Schulz C."/>
            <person name="Shakirov E.V."/>
            <person name="Shibagaki N."/>
            <person name="Shinohara N."/>
            <person name="Shippen D.E."/>
            <person name="Soerensen I."/>
            <person name="Sotooka R."/>
            <person name="Sugimoto N."/>
            <person name="Sugita M."/>
            <person name="Sumikawa N."/>
            <person name="Tanurdzic M."/>
            <person name="Theissen G."/>
            <person name="Ulvskov P."/>
            <person name="Wakazuki S."/>
            <person name="Weng J.K."/>
            <person name="Willats W.W."/>
            <person name="Wipf D."/>
            <person name="Wolf P.G."/>
            <person name="Yang L."/>
            <person name="Zimmer A.D."/>
            <person name="Zhu Q."/>
            <person name="Mitros T."/>
            <person name="Hellsten U."/>
            <person name="Loque D."/>
            <person name="Otillar R."/>
            <person name="Salamov A."/>
            <person name="Schmutz J."/>
            <person name="Shapiro H."/>
            <person name="Lindquist E."/>
            <person name="Lucas S."/>
            <person name="Rokhsar D."/>
            <person name="Grigoriev I.V."/>
        </authorList>
    </citation>
    <scope>NUCLEOTIDE SEQUENCE [LARGE SCALE GENOMIC DNA]</scope>
</reference>
<comment type="similarity">
    <text evidence="1">Belongs to the plant acyltransferase family.</text>
</comment>
<organism evidence="3">
    <name type="scientific">Selaginella moellendorffii</name>
    <name type="common">Spikemoss</name>
    <dbReference type="NCBI Taxonomy" id="88036"/>
    <lineage>
        <taxon>Eukaryota</taxon>
        <taxon>Viridiplantae</taxon>
        <taxon>Streptophyta</taxon>
        <taxon>Embryophyta</taxon>
        <taxon>Tracheophyta</taxon>
        <taxon>Lycopodiopsida</taxon>
        <taxon>Selaginellales</taxon>
        <taxon>Selaginellaceae</taxon>
        <taxon>Selaginella</taxon>
    </lineage>
</organism>
<dbReference type="EMBL" id="GL377565">
    <property type="protein sequence ID" value="EFJ37999.1"/>
    <property type="molecule type" value="Genomic_DNA"/>
</dbReference>
<dbReference type="PANTHER" id="PTHR31642:SF231">
    <property type="entry name" value="BAHD FAMILY ACYLTRANSFERASE, CLADE V"/>
    <property type="match status" value="1"/>
</dbReference>
<dbReference type="KEGG" id="smo:SELMODRAFT_450451"/>
<dbReference type="eggNOG" id="ENOG502QT8C">
    <property type="taxonomic scope" value="Eukaryota"/>
</dbReference>
<proteinExistence type="inferred from homology"/>
<dbReference type="InterPro" id="IPR023213">
    <property type="entry name" value="CAT-like_dom_sf"/>
</dbReference>